<evidence type="ECO:0000313" key="3">
    <source>
        <dbReference type="Proteomes" id="UP001300015"/>
    </source>
</evidence>
<organism evidence="2 3">
    <name type="scientific">Pantoea trifolii</name>
    <dbReference type="NCBI Taxonomy" id="2968030"/>
    <lineage>
        <taxon>Bacteria</taxon>
        <taxon>Pseudomonadati</taxon>
        <taxon>Pseudomonadota</taxon>
        <taxon>Gammaproteobacteria</taxon>
        <taxon>Enterobacterales</taxon>
        <taxon>Erwiniaceae</taxon>
        <taxon>Pantoea</taxon>
    </lineage>
</organism>
<evidence type="ECO:0008006" key="4">
    <source>
        <dbReference type="Google" id="ProtNLM"/>
    </source>
</evidence>
<evidence type="ECO:0000313" key="2">
    <source>
        <dbReference type="EMBL" id="MCQ8228297.1"/>
    </source>
</evidence>
<feature type="transmembrane region" description="Helical" evidence="1">
    <location>
        <begin position="417"/>
        <end position="435"/>
    </location>
</feature>
<keyword evidence="3" id="KW-1185">Reference proteome</keyword>
<feature type="transmembrane region" description="Helical" evidence="1">
    <location>
        <begin position="34"/>
        <end position="53"/>
    </location>
</feature>
<dbReference type="Proteomes" id="UP001300015">
    <property type="component" value="Unassembled WGS sequence"/>
</dbReference>
<dbReference type="EMBL" id="JANIET010000001">
    <property type="protein sequence ID" value="MCQ8228297.1"/>
    <property type="molecule type" value="Genomic_DNA"/>
</dbReference>
<gene>
    <name evidence="2" type="ORF">NQH49_12505</name>
</gene>
<evidence type="ECO:0000256" key="1">
    <source>
        <dbReference type="SAM" id="Phobius"/>
    </source>
</evidence>
<dbReference type="RefSeq" id="WP_256696846.1">
    <property type="nucleotide sequence ID" value="NZ_JANIES010000001.1"/>
</dbReference>
<feature type="transmembrane region" description="Helical" evidence="1">
    <location>
        <begin position="181"/>
        <end position="199"/>
    </location>
</feature>
<feature type="transmembrane region" description="Helical" evidence="1">
    <location>
        <begin position="393"/>
        <end position="411"/>
    </location>
</feature>
<feature type="transmembrane region" description="Helical" evidence="1">
    <location>
        <begin position="140"/>
        <end position="161"/>
    </location>
</feature>
<feature type="transmembrane region" description="Helical" evidence="1">
    <location>
        <begin position="234"/>
        <end position="252"/>
    </location>
</feature>
<feature type="transmembrane region" description="Helical" evidence="1">
    <location>
        <begin position="211"/>
        <end position="228"/>
    </location>
</feature>
<feature type="transmembrane region" description="Helical" evidence="1">
    <location>
        <begin position="259"/>
        <end position="279"/>
    </location>
</feature>
<feature type="transmembrane region" description="Helical" evidence="1">
    <location>
        <begin position="359"/>
        <end position="381"/>
    </location>
</feature>
<name>A0ABT1VL89_9GAMM</name>
<keyword evidence="1" id="KW-0472">Membrane</keyword>
<comment type="caution">
    <text evidence="2">The sequence shown here is derived from an EMBL/GenBank/DDBJ whole genome shotgun (WGS) entry which is preliminary data.</text>
</comment>
<keyword evidence="1" id="KW-0812">Transmembrane</keyword>
<feature type="transmembrane region" description="Helical" evidence="1">
    <location>
        <begin position="65"/>
        <end position="87"/>
    </location>
</feature>
<sequence>MVINKSDLFLVFCAPVAFFIIGYAEYLGYISNAVYLEFIVIPVSVISLVIYCYRNSPAFLYTSGMTFYYYIGMLVSLVIASTGMLMIEINETGTPNGAAFMMLSFFIYSVGISKVSFEWTLKKPNKIKIARLPANIISKFLLSTMSVVFILGLAILIFYSGPVLKGVNRVAFWDSMGNTGFSFYPTLVIQTFYFSAYYFLLKRFDRQNSKLSLLLLIFYIFITFMVLGQKFSAFIVYITIFFALYPSFNDYLKFKKKSLFFIFAIFALLVLMLALSYSLQGYDVTFILTRVVLQGQVMWSVINHSFPDIVSNERYCLTGCDNFTNVYDYISYDLLPIQTYLHYNATGTNLSGFSPAVQIHFMGLLPTLILQTIIFVLLGFLQAKMVLFNKDRNFIMGFLIFKLSFSIFLIWHAVMFSAWKGTVLTVIAILIYLLATKSISKIKGKNCDGRSSLT</sequence>
<proteinExistence type="predicted"/>
<keyword evidence="1" id="KW-1133">Transmembrane helix</keyword>
<feature type="transmembrane region" description="Helical" evidence="1">
    <location>
        <begin position="99"/>
        <end position="119"/>
    </location>
</feature>
<accession>A0ABT1VL89</accession>
<protein>
    <recommendedName>
        <fullName evidence="4">Oligosaccharide repeat unit polymerase</fullName>
    </recommendedName>
</protein>
<reference evidence="2 3" key="1">
    <citation type="submission" date="2022-07" db="EMBL/GenBank/DDBJ databases">
        <title>Pantoea trifolii sp. nov. isolated from root nodules of Trifolium rubens.</title>
        <authorList>
            <person name="Kalita M."/>
            <person name="Wdowiak-Wrobel S."/>
            <person name="Marek-Kozaczuk M."/>
            <person name="Palusinska-Szysz M."/>
            <person name="Sokolowski W."/>
            <person name="Coutinho T."/>
            <person name="Hlahane L."/>
        </authorList>
    </citation>
    <scope>NUCLEOTIDE SEQUENCE [LARGE SCALE GENOMIC DNA]</scope>
    <source>
        <strain evidence="2 3">MMK2</strain>
    </source>
</reference>